<dbReference type="STRING" id="39029.BSR42_09045"/>
<dbReference type="SMART" id="SM00267">
    <property type="entry name" value="GGDEF"/>
    <property type="match status" value="1"/>
</dbReference>
<evidence type="ECO:0000259" key="1">
    <source>
        <dbReference type="PROSITE" id="PS50887"/>
    </source>
</evidence>
<dbReference type="InParanoid" id="A0A0J6WPW3"/>
<comment type="caution">
    <text evidence="2">The sequence shown here is derived from an EMBL/GenBank/DDBJ whole genome shotgun (WGS) entry which is preliminary data.</text>
</comment>
<name>A0A0J6WPW3_9FIRM</name>
<keyword evidence="3" id="KW-1185">Reference proteome</keyword>
<reference evidence="2 3" key="1">
    <citation type="submission" date="2015-06" db="EMBL/GenBank/DDBJ databases">
        <title>Draft genome sequence of beer spoilage bacterium Megasphaera cerevisiae type strain 20462.</title>
        <authorList>
            <person name="Kutumbaka K."/>
            <person name="Pasmowitz J."/>
            <person name="Mategko J."/>
            <person name="Reyes D."/>
            <person name="Friedrich A."/>
            <person name="Han S."/>
            <person name="Martens-Habbena W."/>
            <person name="Neal-McKinney J."/>
            <person name="Janagama H.K."/>
            <person name="Nadala C."/>
            <person name="Samadpour M."/>
        </authorList>
    </citation>
    <scope>NUCLEOTIDE SEQUENCE [LARGE SCALE GENOMIC DNA]</scope>
    <source>
        <strain evidence="2 3">DSM 20462</strain>
    </source>
</reference>
<dbReference type="InterPro" id="IPR050469">
    <property type="entry name" value="Diguanylate_Cyclase"/>
</dbReference>
<dbReference type="PANTHER" id="PTHR45138">
    <property type="entry name" value="REGULATORY COMPONENTS OF SENSORY TRANSDUCTION SYSTEM"/>
    <property type="match status" value="1"/>
</dbReference>
<dbReference type="GO" id="GO:1902201">
    <property type="term" value="P:negative regulation of bacterial-type flagellum-dependent cell motility"/>
    <property type="evidence" value="ECO:0007669"/>
    <property type="project" value="TreeGrafter"/>
</dbReference>
<proteinExistence type="predicted"/>
<feature type="domain" description="GGDEF" evidence="1">
    <location>
        <begin position="45"/>
        <end position="171"/>
    </location>
</feature>
<dbReference type="SUPFAM" id="SSF55073">
    <property type="entry name" value="Nucleotide cyclase"/>
    <property type="match status" value="1"/>
</dbReference>
<gene>
    <name evidence="2" type="ORF">AB840_13515</name>
</gene>
<dbReference type="Pfam" id="PF00990">
    <property type="entry name" value="GGDEF"/>
    <property type="match status" value="1"/>
</dbReference>
<protein>
    <recommendedName>
        <fullName evidence="1">GGDEF domain-containing protein</fullName>
    </recommendedName>
</protein>
<dbReference type="FunFam" id="3.30.70.270:FF:000001">
    <property type="entry name" value="Diguanylate cyclase domain protein"/>
    <property type="match status" value="1"/>
</dbReference>
<sequence length="171" mass="19539">MRQRRHVIQQLKKEADTDRLTTLYNRNYFDTVSMLQIEQHEANNLPVAVVMADIDRFKAVNDTYGHNAGDVLLREVADILKRCVRKEDDAIRWGGEEFLIILYTADIESARLLAEMIRKTIETYAFTCGIAVTISLGIAAKNKNEAMEDCVGRADKKLYEAKAAGRNRICW</sequence>
<dbReference type="AlphaFoldDB" id="A0A0J6WPW3"/>
<dbReference type="PANTHER" id="PTHR45138:SF9">
    <property type="entry name" value="DIGUANYLATE CYCLASE DGCM-RELATED"/>
    <property type="match status" value="1"/>
</dbReference>
<organism evidence="2 3">
    <name type="scientific">Megasphaera cerevisiae DSM 20462</name>
    <dbReference type="NCBI Taxonomy" id="1122219"/>
    <lineage>
        <taxon>Bacteria</taxon>
        <taxon>Bacillati</taxon>
        <taxon>Bacillota</taxon>
        <taxon>Negativicutes</taxon>
        <taxon>Veillonellales</taxon>
        <taxon>Veillonellaceae</taxon>
        <taxon>Megasphaera</taxon>
    </lineage>
</organism>
<dbReference type="CDD" id="cd01949">
    <property type="entry name" value="GGDEF"/>
    <property type="match status" value="1"/>
</dbReference>
<accession>A0A0J6WPW3</accession>
<dbReference type="NCBIfam" id="TIGR00254">
    <property type="entry name" value="GGDEF"/>
    <property type="match status" value="1"/>
</dbReference>
<dbReference type="EMBL" id="LEKT01000064">
    <property type="protein sequence ID" value="KMO85445.1"/>
    <property type="molecule type" value="Genomic_DNA"/>
</dbReference>
<dbReference type="InterPro" id="IPR029787">
    <property type="entry name" value="Nucleotide_cyclase"/>
</dbReference>
<dbReference type="GO" id="GO:0005886">
    <property type="term" value="C:plasma membrane"/>
    <property type="evidence" value="ECO:0007669"/>
    <property type="project" value="TreeGrafter"/>
</dbReference>
<dbReference type="Proteomes" id="UP000036503">
    <property type="component" value="Unassembled WGS sequence"/>
</dbReference>
<evidence type="ECO:0000313" key="3">
    <source>
        <dbReference type="Proteomes" id="UP000036503"/>
    </source>
</evidence>
<dbReference type="InterPro" id="IPR000160">
    <property type="entry name" value="GGDEF_dom"/>
</dbReference>
<dbReference type="PROSITE" id="PS50887">
    <property type="entry name" value="GGDEF"/>
    <property type="match status" value="1"/>
</dbReference>
<dbReference type="InterPro" id="IPR043128">
    <property type="entry name" value="Rev_trsase/Diguanyl_cyclase"/>
</dbReference>
<dbReference type="GO" id="GO:0052621">
    <property type="term" value="F:diguanylate cyclase activity"/>
    <property type="evidence" value="ECO:0007669"/>
    <property type="project" value="TreeGrafter"/>
</dbReference>
<dbReference type="Gene3D" id="3.30.70.270">
    <property type="match status" value="1"/>
</dbReference>
<evidence type="ECO:0000313" key="2">
    <source>
        <dbReference type="EMBL" id="KMO85445.1"/>
    </source>
</evidence>
<dbReference type="GO" id="GO:0043709">
    <property type="term" value="P:cell adhesion involved in single-species biofilm formation"/>
    <property type="evidence" value="ECO:0007669"/>
    <property type="project" value="TreeGrafter"/>
</dbReference>
<dbReference type="PATRIC" id="fig|1122219.3.peg.2916"/>